<keyword evidence="6 8" id="KW-0067">ATP-binding</keyword>
<feature type="binding site" evidence="8">
    <location>
        <position position="88"/>
    </location>
    <ligand>
        <name>ATP</name>
        <dbReference type="ChEBI" id="CHEBI:30616"/>
    </ligand>
</feature>
<keyword evidence="4 8" id="KW-0479">Metal-binding</keyword>
<dbReference type="EC" id="2.7.7.-" evidence="8"/>
<keyword evidence="10" id="KW-1185">Reference proteome</keyword>
<keyword evidence="3 8" id="KW-0548">Nucleotidyltransferase</keyword>
<sequence>MIFAFDNTYARLPYRFHARVIPTAVARPTLLQVNEDLAHQLGLNPSELRNQEATDIFAGNRLPEGAEPLAMAYAGHQFGSFVPQLGDGRAILLGELVTPRGMRFDIQLKGAGRTPFSRAGDGRAWLGPVLREYLVSEAMHSLGISTTRGLAAVATGEPVYREHPLPGAILTRVAGSHVRVGTFEYFRARQDSAALKTLADYVIARHYPALAEAEQPYGELLEAVATRQADLIAAWMSVGFIHGVMNTDNTSIIGETIDYGPCAFMDSYDPTTVFSSIDYRGRYAYGNQARIAHWNLSSLALSFRPLLEQESDQAAARATAALDLFQTRFDQAWLSCFGRKLGITNARNEDRTLIKDFLDLLARHRADFTNSFSALCSAPEDGGEALGREVERRNPGEACANWLARWHQRLASDPRTNAERSQMMRQANPAVIPRNHRVEQALDAAVEGDMKPFERLLAVVRRPWMDGGTVRASDGGHDAGEDAEISAFYRAPPKPQEVVQYTFCGT</sequence>
<keyword evidence="7 8" id="KW-0460">Magnesium</keyword>
<proteinExistence type="inferred from homology"/>
<evidence type="ECO:0000256" key="2">
    <source>
        <dbReference type="ARBA" id="ARBA00022679"/>
    </source>
</evidence>
<evidence type="ECO:0000256" key="1">
    <source>
        <dbReference type="ARBA" id="ARBA00009747"/>
    </source>
</evidence>
<dbReference type="HAMAP" id="MF_00692">
    <property type="entry name" value="SelO"/>
    <property type="match status" value="1"/>
</dbReference>
<comment type="function">
    <text evidence="8">Nucleotidyltransferase involved in the post-translational modification of proteins. It can catalyze the addition of adenosine monophosphate (AMP) or uridine monophosphate (UMP) to a protein, resulting in modifications known as AMPylation and UMPylation.</text>
</comment>
<gene>
    <name evidence="8" type="primary">ydiU</name>
    <name evidence="8" type="synonym">selO</name>
    <name evidence="9" type="ORF">Thiowin_03705</name>
</gene>
<dbReference type="Pfam" id="PF02696">
    <property type="entry name" value="SelO"/>
    <property type="match status" value="1"/>
</dbReference>
<evidence type="ECO:0000256" key="8">
    <source>
        <dbReference type="HAMAP-Rule" id="MF_00692"/>
    </source>
</evidence>
<evidence type="ECO:0000256" key="5">
    <source>
        <dbReference type="ARBA" id="ARBA00022741"/>
    </source>
</evidence>
<feature type="active site" description="Proton acceptor" evidence="8">
    <location>
        <position position="248"/>
    </location>
</feature>
<dbReference type="PANTHER" id="PTHR32057">
    <property type="entry name" value="PROTEIN ADENYLYLTRANSFERASE SELO, MITOCHONDRIAL"/>
    <property type="match status" value="1"/>
</dbReference>
<evidence type="ECO:0000256" key="3">
    <source>
        <dbReference type="ARBA" id="ARBA00022695"/>
    </source>
</evidence>
<evidence type="ECO:0000313" key="10">
    <source>
        <dbReference type="Proteomes" id="UP001432180"/>
    </source>
</evidence>
<accession>A0ABZ0SG65</accession>
<dbReference type="PANTHER" id="PTHR32057:SF14">
    <property type="entry name" value="PROTEIN ADENYLYLTRANSFERASE SELO, MITOCHONDRIAL"/>
    <property type="match status" value="1"/>
</dbReference>
<dbReference type="InterPro" id="IPR003846">
    <property type="entry name" value="SelO"/>
</dbReference>
<organism evidence="9 10">
    <name type="scientific">Thiorhodovibrio winogradskyi</name>
    <dbReference type="NCBI Taxonomy" id="77007"/>
    <lineage>
        <taxon>Bacteria</taxon>
        <taxon>Pseudomonadati</taxon>
        <taxon>Pseudomonadota</taxon>
        <taxon>Gammaproteobacteria</taxon>
        <taxon>Chromatiales</taxon>
        <taxon>Chromatiaceae</taxon>
        <taxon>Thiorhodovibrio</taxon>
    </lineage>
</organism>
<comment type="catalytic activity">
    <reaction evidence="8">
        <text>L-tyrosyl-[protein] + UTP = O-(5'-uridylyl)-L-tyrosyl-[protein] + diphosphate</text>
        <dbReference type="Rhea" id="RHEA:83887"/>
        <dbReference type="Rhea" id="RHEA-COMP:10136"/>
        <dbReference type="Rhea" id="RHEA-COMP:20238"/>
        <dbReference type="ChEBI" id="CHEBI:33019"/>
        <dbReference type="ChEBI" id="CHEBI:46398"/>
        <dbReference type="ChEBI" id="CHEBI:46858"/>
        <dbReference type="ChEBI" id="CHEBI:90602"/>
    </reaction>
</comment>
<feature type="binding site" evidence="8">
    <location>
        <position position="86"/>
    </location>
    <ligand>
        <name>ATP</name>
        <dbReference type="ChEBI" id="CHEBI:30616"/>
    </ligand>
</feature>
<protein>
    <recommendedName>
        <fullName evidence="8">Protein nucleotidyltransferase YdiU</fullName>
        <ecNumber evidence="8">2.7.7.-</ecNumber>
    </recommendedName>
    <alternativeName>
        <fullName evidence="8">Protein adenylyltransferase YdiU</fullName>
        <ecNumber evidence="8">2.7.7.108</ecNumber>
    </alternativeName>
    <alternativeName>
        <fullName evidence="8">Protein uridylyltransferase YdiU</fullName>
        <ecNumber evidence="8">2.7.7.-</ecNumber>
    </alternativeName>
</protein>
<feature type="binding site" evidence="8">
    <location>
        <position position="179"/>
    </location>
    <ligand>
        <name>ATP</name>
        <dbReference type="ChEBI" id="CHEBI:30616"/>
    </ligand>
</feature>
<comment type="catalytic activity">
    <reaction evidence="8">
        <text>L-tyrosyl-[protein] + ATP = O-(5'-adenylyl)-L-tyrosyl-[protein] + diphosphate</text>
        <dbReference type="Rhea" id="RHEA:54288"/>
        <dbReference type="Rhea" id="RHEA-COMP:10136"/>
        <dbReference type="Rhea" id="RHEA-COMP:13846"/>
        <dbReference type="ChEBI" id="CHEBI:30616"/>
        <dbReference type="ChEBI" id="CHEBI:33019"/>
        <dbReference type="ChEBI" id="CHEBI:46858"/>
        <dbReference type="ChEBI" id="CHEBI:83624"/>
        <dbReference type="EC" id="2.7.7.108"/>
    </reaction>
</comment>
<feature type="binding site" evidence="8">
    <location>
        <position position="89"/>
    </location>
    <ligand>
        <name>ATP</name>
        <dbReference type="ChEBI" id="CHEBI:30616"/>
    </ligand>
</feature>
<dbReference type="EC" id="2.7.7.108" evidence="8"/>
<reference evidence="9 10" key="1">
    <citation type="journal article" date="2023" name="Microorganisms">
        <title>Thiorhodovibrio frisius and Trv. litoralis spp. nov., Two Novel Members from a Clade of Fastidious Purple Sulfur Bacteria That Exhibit Unique Red-Shifted Light-Harvesting Capabilities.</title>
        <authorList>
            <person name="Methner A."/>
            <person name="Kuzyk S.B."/>
            <person name="Petersen J."/>
            <person name="Bauer S."/>
            <person name="Brinkmann H."/>
            <person name="Sichau K."/>
            <person name="Wanner G."/>
            <person name="Wolf J."/>
            <person name="Neumann-Schaal M."/>
            <person name="Henke P."/>
            <person name="Tank M."/>
            <person name="Sproer C."/>
            <person name="Bunk B."/>
            <person name="Overmann J."/>
        </authorList>
    </citation>
    <scope>NUCLEOTIDE SEQUENCE [LARGE SCALE GENOMIC DNA]</scope>
    <source>
        <strain evidence="9 10">DSM 6702</strain>
    </source>
</reference>
<comment type="cofactor">
    <cofactor evidence="8">
        <name>Mg(2+)</name>
        <dbReference type="ChEBI" id="CHEBI:18420"/>
    </cofactor>
    <cofactor evidence="8">
        <name>Mn(2+)</name>
        <dbReference type="ChEBI" id="CHEBI:29035"/>
    </cofactor>
</comment>
<comment type="catalytic activity">
    <reaction evidence="8">
        <text>L-seryl-[protein] + UTP = O-(5'-uridylyl)-L-seryl-[protein] + diphosphate</text>
        <dbReference type="Rhea" id="RHEA:64604"/>
        <dbReference type="Rhea" id="RHEA-COMP:9863"/>
        <dbReference type="Rhea" id="RHEA-COMP:16635"/>
        <dbReference type="ChEBI" id="CHEBI:29999"/>
        <dbReference type="ChEBI" id="CHEBI:33019"/>
        <dbReference type="ChEBI" id="CHEBI:46398"/>
        <dbReference type="ChEBI" id="CHEBI:156051"/>
    </reaction>
</comment>
<feature type="binding site" evidence="8">
    <location>
        <position position="258"/>
    </location>
    <ligand>
        <name>ATP</name>
        <dbReference type="ChEBI" id="CHEBI:30616"/>
    </ligand>
</feature>
<dbReference type="RefSeq" id="WP_328984376.1">
    <property type="nucleotide sequence ID" value="NZ_CP121472.1"/>
</dbReference>
<feature type="binding site" evidence="8">
    <location>
        <position position="109"/>
    </location>
    <ligand>
        <name>ATP</name>
        <dbReference type="ChEBI" id="CHEBI:30616"/>
    </ligand>
</feature>
<feature type="binding site" evidence="8">
    <location>
        <position position="172"/>
    </location>
    <ligand>
        <name>ATP</name>
        <dbReference type="ChEBI" id="CHEBI:30616"/>
    </ligand>
</feature>
<keyword evidence="8" id="KW-0464">Manganese</keyword>
<comment type="catalytic activity">
    <reaction evidence="8">
        <text>L-histidyl-[protein] + UTP = N(tele)-(5'-uridylyl)-L-histidyl-[protein] + diphosphate</text>
        <dbReference type="Rhea" id="RHEA:83891"/>
        <dbReference type="Rhea" id="RHEA-COMP:9745"/>
        <dbReference type="Rhea" id="RHEA-COMP:20239"/>
        <dbReference type="ChEBI" id="CHEBI:29979"/>
        <dbReference type="ChEBI" id="CHEBI:33019"/>
        <dbReference type="ChEBI" id="CHEBI:46398"/>
        <dbReference type="ChEBI" id="CHEBI:233474"/>
    </reaction>
</comment>
<evidence type="ECO:0000256" key="7">
    <source>
        <dbReference type="ARBA" id="ARBA00022842"/>
    </source>
</evidence>
<dbReference type="Proteomes" id="UP001432180">
    <property type="component" value="Chromosome"/>
</dbReference>
<comment type="catalytic activity">
    <reaction evidence="8">
        <text>L-threonyl-[protein] + ATP = 3-O-(5'-adenylyl)-L-threonyl-[protein] + diphosphate</text>
        <dbReference type="Rhea" id="RHEA:54292"/>
        <dbReference type="Rhea" id="RHEA-COMP:11060"/>
        <dbReference type="Rhea" id="RHEA-COMP:13847"/>
        <dbReference type="ChEBI" id="CHEBI:30013"/>
        <dbReference type="ChEBI" id="CHEBI:30616"/>
        <dbReference type="ChEBI" id="CHEBI:33019"/>
        <dbReference type="ChEBI" id="CHEBI:138113"/>
        <dbReference type="EC" id="2.7.7.108"/>
    </reaction>
</comment>
<feature type="binding site" evidence="8">
    <location>
        <position position="258"/>
    </location>
    <ligand>
        <name>Mg(2+)</name>
        <dbReference type="ChEBI" id="CHEBI:18420"/>
    </ligand>
</feature>
<dbReference type="NCBIfam" id="NF000658">
    <property type="entry name" value="PRK00029.1"/>
    <property type="match status" value="1"/>
</dbReference>
<comment type="similarity">
    <text evidence="1 8">Belongs to the SELO family.</text>
</comment>
<keyword evidence="5 8" id="KW-0547">Nucleotide-binding</keyword>
<dbReference type="EMBL" id="CP121472">
    <property type="protein sequence ID" value="WPL18625.1"/>
    <property type="molecule type" value="Genomic_DNA"/>
</dbReference>
<feature type="binding site" evidence="8">
    <location>
        <position position="121"/>
    </location>
    <ligand>
        <name>ATP</name>
        <dbReference type="ChEBI" id="CHEBI:30616"/>
    </ligand>
</feature>
<evidence type="ECO:0000313" key="9">
    <source>
        <dbReference type="EMBL" id="WPL18625.1"/>
    </source>
</evidence>
<keyword evidence="2 8" id="KW-0808">Transferase</keyword>
<comment type="catalytic activity">
    <reaction evidence="8">
        <text>L-seryl-[protein] + ATP = 3-O-(5'-adenylyl)-L-seryl-[protein] + diphosphate</text>
        <dbReference type="Rhea" id="RHEA:58120"/>
        <dbReference type="Rhea" id="RHEA-COMP:9863"/>
        <dbReference type="Rhea" id="RHEA-COMP:15073"/>
        <dbReference type="ChEBI" id="CHEBI:29999"/>
        <dbReference type="ChEBI" id="CHEBI:30616"/>
        <dbReference type="ChEBI" id="CHEBI:33019"/>
        <dbReference type="ChEBI" id="CHEBI:142516"/>
        <dbReference type="EC" id="2.7.7.108"/>
    </reaction>
</comment>
<evidence type="ECO:0000256" key="4">
    <source>
        <dbReference type="ARBA" id="ARBA00022723"/>
    </source>
</evidence>
<name>A0ABZ0SG65_9GAMM</name>
<feature type="binding site" evidence="8">
    <location>
        <position position="249"/>
    </location>
    <ligand>
        <name>Mg(2+)</name>
        <dbReference type="ChEBI" id="CHEBI:18420"/>
    </ligand>
</feature>
<evidence type="ECO:0000256" key="6">
    <source>
        <dbReference type="ARBA" id="ARBA00022840"/>
    </source>
</evidence>
<feature type="binding site" evidence="8">
    <location>
        <position position="122"/>
    </location>
    <ligand>
        <name>ATP</name>
        <dbReference type="ChEBI" id="CHEBI:30616"/>
    </ligand>
</feature>